<sequence length="65" mass="7237">MISSVYYGIRLVDLVVLSPYSPIDTSIYELAVTKYIDAFFIIGLTALIAGVVLLFLINYKRISSC</sequence>
<comment type="caution">
    <text evidence="2">The sequence shown here is derived from an EMBL/GenBank/DDBJ whole genome shotgun (WGS) entry which is preliminary data.</text>
</comment>
<evidence type="ECO:0000313" key="3">
    <source>
        <dbReference type="Proteomes" id="UP001285636"/>
    </source>
</evidence>
<keyword evidence="1" id="KW-0472">Membrane</keyword>
<evidence type="ECO:0000313" key="2">
    <source>
        <dbReference type="EMBL" id="MDV2884661.1"/>
    </source>
</evidence>
<dbReference type="RefSeq" id="WP_323466119.1">
    <property type="nucleotide sequence ID" value="NZ_CP144224.1"/>
</dbReference>
<keyword evidence="1" id="KW-1133">Transmembrane helix</keyword>
<evidence type="ECO:0000256" key="1">
    <source>
        <dbReference type="SAM" id="Phobius"/>
    </source>
</evidence>
<protein>
    <submittedName>
        <fullName evidence="2">Uncharacterized protein</fullName>
    </submittedName>
</protein>
<dbReference type="AlphaFoldDB" id="A0AAJ2NKU0"/>
<organism evidence="2 3">
    <name type="scientific">Alkalihalophilus pseudofirmus</name>
    <name type="common">Bacillus pseudofirmus</name>
    <dbReference type="NCBI Taxonomy" id="79885"/>
    <lineage>
        <taxon>Bacteria</taxon>
        <taxon>Bacillati</taxon>
        <taxon>Bacillota</taxon>
        <taxon>Bacilli</taxon>
        <taxon>Bacillales</taxon>
        <taxon>Bacillaceae</taxon>
        <taxon>Alkalihalophilus</taxon>
    </lineage>
</organism>
<proteinExistence type="predicted"/>
<name>A0AAJ2NKU0_ALKPS</name>
<keyword evidence="1" id="KW-0812">Transmembrane</keyword>
<feature type="transmembrane region" description="Helical" evidence="1">
    <location>
        <begin position="38"/>
        <end position="59"/>
    </location>
</feature>
<gene>
    <name evidence="2" type="ORF">RYX45_05690</name>
</gene>
<accession>A0AAJ2NKU0</accession>
<dbReference type="Proteomes" id="UP001285636">
    <property type="component" value="Unassembled WGS sequence"/>
</dbReference>
<reference evidence="2" key="1">
    <citation type="submission" date="2023-10" db="EMBL/GenBank/DDBJ databases">
        <title>Screening of Alkalihalophilus pseudofirmusBZ-TG-HK211 and Its Alleviation of Salt Stress on Rapeseed Growth.</title>
        <authorList>
            <person name="Zhao B."/>
            <person name="Guo T."/>
        </authorList>
    </citation>
    <scope>NUCLEOTIDE SEQUENCE</scope>
    <source>
        <strain evidence="2">BZ-TG-HK211</strain>
    </source>
</reference>
<dbReference type="EMBL" id="JAWJAY010000001">
    <property type="protein sequence ID" value="MDV2884661.1"/>
    <property type="molecule type" value="Genomic_DNA"/>
</dbReference>